<dbReference type="EC" id="1.8.1.4" evidence="2 10"/>
<dbReference type="NCBIfam" id="TIGR01350">
    <property type="entry name" value="lipoamide_DH"/>
    <property type="match status" value="1"/>
</dbReference>
<dbReference type="InterPro" id="IPR012999">
    <property type="entry name" value="Pyr_OxRdtase_I_AS"/>
</dbReference>
<protein>
    <recommendedName>
        <fullName evidence="2 10">Dihydrolipoyl dehydrogenase</fullName>
        <ecNumber evidence="2 10">1.8.1.4</ecNumber>
    </recommendedName>
</protein>
<evidence type="ECO:0000256" key="3">
    <source>
        <dbReference type="ARBA" id="ARBA00022630"/>
    </source>
</evidence>
<dbReference type="InterPro" id="IPR036188">
    <property type="entry name" value="FAD/NAD-bd_sf"/>
</dbReference>
<dbReference type="InterPro" id="IPR004099">
    <property type="entry name" value="Pyr_nucl-diS_OxRdtase_dimer"/>
</dbReference>
<evidence type="ECO:0000256" key="1">
    <source>
        <dbReference type="ARBA" id="ARBA00007532"/>
    </source>
</evidence>
<organism evidence="13 14">
    <name type="scientific">Halomarina halobia</name>
    <dbReference type="NCBI Taxonomy" id="3033386"/>
    <lineage>
        <taxon>Archaea</taxon>
        <taxon>Methanobacteriati</taxon>
        <taxon>Methanobacteriota</taxon>
        <taxon>Stenosarchaea group</taxon>
        <taxon>Halobacteria</taxon>
        <taxon>Halobacteriales</taxon>
        <taxon>Natronomonadaceae</taxon>
        <taxon>Halomarina</taxon>
    </lineage>
</organism>
<keyword evidence="4 10" id="KW-0274">FAD</keyword>
<dbReference type="GO" id="GO:0004148">
    <property type="term" value="F:dihydrolipoyl dehydrogenase (NADH) activity"/>
    <property type="evidence" value="ECO:0007669"/>
    <property type="project" value="UniProtKB-EC"/>
</dbReference>
<dbReference type="InterPro" id="IPR006258">
    <property type="entry name" value="Lipoamide_DH"/>
</dbReference>
<evidence type="ECO:0000256" key="8">
    <source>
        <dbReference type="ARBA" id="ARBA00023284"/>
    </source>
</evidence>
<feature type="domain" description="Pyridine nucleotide-disulphide oxidoreductase dimerisation" evidence="11">
    <location>
        <begin position="344"/>
        <end position="452"/>
    </location>
</feature>
<evidence type="ECO:0000313" key="14">
    <source>
        <dbReference type="Proteomes" id="UP001596547"/>
    </source>
</evidence>
<evidence type="ECO:0000256" key="9">
    <source>
        <dbReference type="ARBA" id="ARBA00049187"/>
    </source>
</evidence>
<name>A0ABD6AEV3_9EURY</name>
<dbReference type="PANTHER" id="PTHR22912">
    <property type="entry name" value="DISULFIDE OXIDOREDUCTASE"/>
    <property type="match status" value="1"/>
</dbReference>
<dbReference type="Proteomes" id="UP001596547">
    <property type="component" value="Unassembled WGS sequence"/>
</dbReference>
<keyword evidence="7" id="KW-1015">Disulfide bond</keyword>
<comment type="catalytic activity">
    <reaction evidence="9 10">
        <text>N(6)-[(R)-dihydrolipoyl]-L-lysyl-[protein] + NAD(+) = N(6)-[(R)-lipoyl]-L-lysyl-[protein] + NADH + H(+)</text>
        <dbReference type="Rhea" id="RHEA:15045"/>
        <dbReference type="Rhea" id="RHEA-COMP:10474"/>
        <dbReference type="Rhea" id="RHEA-COMP:10475"/>
        <dbReference type="ChEBI" id="CHEBI:15378"/>
        <dbReference type="ChEBI" id="CHEBI:57540"/>
        <dbReference type="ChEBI" id="CHEBI:57945"/>
        <dbReference type="ChEBI" id="CHEBI:83099"/>
        <dbReference type="ChEBI" id="CHEBI:83100"/>
        <dbReference type="EC" id="1.8.1.4"/>
    </reaction>
</comment>
<evidence type="ECO:0000256" key="5">
    <source>
        <dbReference type="ARBA" id="ARBA00023002"/>
    </source>
</evidence>
<dbReference type="InterPro" id="IPR050151">
    <property type="entry name" value="Class-I_Pyr_Nuc-Dis_Oxidored"/>
</dbReference>
<sequence>MVSSKTDAADLVVVGAGPGGYVAAIRAAQYGRDVVLIDEDTYGGTCLNYGCIPSKALISGAEDAHRLGHSRSRGIYGEPFVDTAELAAWKDGVIRQLTGGVESLCVRHGVRFVRGRASFASDMELRIDGDGPDKLTFEECIIATGSRPIELPGFPFDDKSVLDSRTVLELDPLPRDLVVVGGGYIGMEISTALAKLGVDITVLEALESVLPTYDADLTEPVEQRASELGIEFGVNHRVEGYESTEHGVRVHASVDGEERWYESEQVLVAIGREPVTDTIGLEATDVELDEAGFIRTNERGQTSVEGIYAIGDVAGNPMLAHAASAEGKVVAAALSGKKSEIGPIPTVVFTDPEIATVGLTLEEARTKGHDVVVGECGFGANGRALTRADPDGFVRLIGAKDGTVLGAELVGPEVSELVAVPTVAMSMGASLEDLAGTVYGHPTLSEAVSEAAESTLGRAIHTN</sequence>
<evidence type="ECO:0000256" key="6">
    <source>
        <dbReference type="ARBA" id="ARBA00023027"/>
    </source>
</evidence>
<keyword evidence="3 10" id="KW-0285">Flavoprotein</keyword>
<feature type="domain" description="FAD/NAD(P)-binding" evidence="12">
    <location>
        <begin position="10"/>
        <end position="327"/>
    </location>
</feature>
<accession>A0ABD6AEV3</accession>
<dbReference type="Pfam" id="PF02852">
    <property type="entry name" value="Pyr_redox_dim"/>
    <property type="match status" value="1"/>
</dbReference>
<keyword evidence="8 10" id="KW-0676">Redox-active center</keyword>
<keyword evidence="14" id="KW-1185">Reference proteome</keyword>
<dbReference type="PRINTS" id="PR00368">
    <property type="entry name" value="FADPNR"/>
</dbReference>
<dbReference type="Pfam" id="PF07992">
    <property type="entry name" value="Pyr_redox_2"/>
    <property type="match status" value="1"/>
</dbReference>
<dbReference type="RefSeq" id="WP_276306081.1">
    <property type="nucleotide sequence ID" value="NZ_CP119993.1"/>
</dbReference>
<evidence type="ECO:0000256" key="2">
    <source>
        <dbReference type="ARBA" id="ARBA00012608"/>
    </source>
</evidence>
<keyword evidence="5 10" id="KW-0560">Oxidoreductase</keyword>
<reference evidence="13 14" key="1">
    <citation type="journal article" date="2019" name="Int. J. Syst. Evol. Microbiol.">
        <title>The Global Catalogue of Microorganisms (GCM) 10K type strain sequencing project: providing services to taxonomists for standard genome sequencing and annotation.</title>
        <authorList>
            <consortium name="The Broad Institute Genomics Platform"/>
            <consortium name="The Broad Institute Genome Sequencing Center for Infectious Disease"/>
            <person name="Wu L."/>
            <person name="Ma J."/>
        </authorList>
    </citation>
    <scope>NUCLEOTIDE SEQUENCE [LARGE SCALE GENOMIC DNA]</scope>
    <source>
        <strain evidence="13 14">PSR21</strain>
    </source>
</reference>
<dbReference type="Gene3D" id="3.50.50.60">
    <property type="entry name" value="FAD/NAD(P)-binding domain"/>
    <property type="match status" value="2"/>
</dbReference>
<evidence type="ECO:0000256" key="7">
    <source>
        <dbReference type="ARBA" id="ARBA00023157"/>
    </source>
</evidence>
<dbReference type="Gene3D" id="3.30.390.30">
    <property type="match status" value="1"/>
</dbReference>
<comment type="miscellaneous">
    <text evidence="10">The active site is a redox-active disulfide bond.</text>
</comment>
<dbReference type="GeneID" id="79317715"/>
<dbReference type="InterPro" id="IPR016156">
    <property type="entry name" value="FAD/NAD-linked_Rdtase_dimer_sf"/>
</dbReference>
<dbReference type="InterPro" id="IPR023753">
    <property type="entry name" value="FAD/NAD-binding_dom"/>
</dbReference>
<proteinExistence type="inferred from homology"/>
<evidence type="ECO:0000313" key="13">
    <source>
        <dbReference type="EMBL" id="MFC7319094.1"/>
    </source>
</evidence>
<dbReference type="PRINTS" id="PR00411">
    <property type="entry name" value="PNDRDTASEI"/>
</dbReference>
<dbReference type="AlphaFoldDB" id="A0ABD6AEV3"/>
<keyword evidence="6 10" id="KW-0520">NAD</keyword>
<comment type="cofactor">
    <cofactor evidence="10">
        <name>FAD</name>
        <dbReference type="ChEBI" id="CHEBI:57692"/>
    </cofactor>
    <text evidence="10">Binds 1 FAD per subunit.</text>
</comment>
<dbReference type="PANTHER" id="PTHR22912:SF160">
    <property type="entry name" value="DIHYDROLIPOYL DEHYDROGENASE"/>
    <property type="match status" value="1"/>
</dbReference>
<comment type="similarity">
    <text evidence="1 10">Belongs to the class-I pyridine nucleotide-disulfide oxidoreductase family.</text>
</comment>
<evidence type="ECO:0000256" key="10">
    <source>
        <dbReference type="RuleBase" id="RU003692"/>
    </source>
</evidence>
<comment type="caution">
    <text evidence="13">The sequence shown here is derived from an EMBL/GenBank/DDBJ whole genome shotgun (WGS) entry which is preliminary data.</text>
</comment>
<dbReference type="SUPFAM" id="SSF55424">
    <property type="entry name" value="FAD/NAD-linked reductases, dimerisation (C-terminal) domain"/>
    <property type="match status" value="1"/>
</dbReference>
<dbReference type="PIRSF" id="PIRSF000350">
    <property type="entry name" value="Mercury_reductase_MerA"/>
    <property type="match status" value="1"/>
</dbReference>
<gene>
    <name evidence="13" type="primary">lpdA</name>
    <name evidence="13" type="ORF">ACFQPE_20200</name>
</gene>
<evidence type="ECO:0000259" key="12">
    <source>
        <dbReference type="Pfam" id="PF07992"/>
    </source>
</evidence>
<evidence type="ECO:0000259" key="11">
    <source>
        <dbReference type="Pfam" id="PF02852"/>
    </source>
</evidence>
<dbReference type="PROSITE" id="PS00076">
    <property type="entry name" value="PYRIDINE_REDOX_1"/>
    <property type="match status" value="1"/>
</dbReference>
<dbReference type="FunFam" id="3.30.390.30:FF:000001">
    <property type="entry name" value="Dihydrolipoyl dehydrogenase"/>
    <property type="match status" value="1"/>
</dbReference>
<dbReference type="EMBL" id="JBHTBF010000003">
    <property type="protein sequence ID" value="MFC7319094.1"/>
    <property type="molecule type" value="Genomic_DNA"/>
</dbReference>
<dbReference type="InterPro" id="IPR001100">
    <property type="entry name" value="Pyr_nuc-diS_OxRdtase"/>
</dbReference>
<dbReference type="SUPFAM" id="SSF51905">
    <property type="entry name" value="FAD/NAD(P)-binding domain"/>
    <property type="match status" value="1"/>
</dbReference>
<evidence type="ECO:0000256" key="4">
    <source>
        <dbReference type="ARBA" id="ARBA00022827"/>
    </source>
</evidence>